<dbReference type="AlphaFoldDB" id="A0A422NGH4"/>
<accession>A0A422NGH4</accession>
<dbReference type="EMBL" id="MKGL01000160">
    <property type="protein sequence ID" value="RNF04539.1"/>
    <property type="molecule type" value="Genomic_DNA"/>
</dbReference>
<proteinExistence type="predicted"/>
<evidence type="ECO:0000313" key="2">
    <source>
        <dbReference type="Proteomes" id="UP000283634"/>
    </source>
</evidence>
<reference evidence="1 2" key="1">
    <citation type="journal article" date="2018" name="BMC Genomics">
        <title>Genomic comparison of Trypanosoma conorhini and Trypanosoma rangeli to Trypanosoma cruzi strains of high and low virulence.</title>
        <authorList>
            <person name="Bradwell K.R."/>
            <person name="Koparde V.N."/>
            <person name="Matveyev A.V."/>
            <person name="Serrano M.G."/>
            <person name="Alves J.M."/>
            <person name="Parikh H."/>
            <person name="Huang B."/>
            <person name="Lee V."/>
            <person name="Espinosa-Alvarez O."/>
            <person name="Ortiz P.A."/>
            <person name="Costa-Martins A.G."/>
            <person name="Teixeira M.M."/>
            <person name="Buck G.A."/>
        </authorList>
    </citation>
    <scope>NUCLEOTIDE SEQUENCE [LARGE SCALE GENOMIC DNA]</scope>
    <source>
        <strain evidence="1 2">AM80</strain>
    </source>
</reference>
<dbReference type="Proteomes" id="UP000283634">
    <property type="component" value="Unassembled WGS sequence"/>
</dbReference>
<dbReference type="GeneID" id="40329070"/>
<comment type="caution">
    <text evidence="1">The sequence shown here is derived from an EMBL/GenBank/DDBJ whole genome shotgun (WGS) entry which is preliminary data.</text>
</comment>
<gene>
    <name evidence="1" type="ORF">TraAM80_05137</name>
</gene>
<dbReference type="OrthoDB" id="247552at2759"/>
<name>A0A422NGH4_TRYRA</name>
<protein>
    <submittedName>
        <fullName evidence="1">Uncharacterized protein</fullName>
    </submittedName>
</protein>
<sequence length="129" mass="14675">MHETCQAAMEIEAGSMRRNNRELFPNWLEDKEAPLHEFRRLPDALKRRYIVNRLTVGERRITHAADYGGLLMMQHLNLGELMMNETGSDSLWSAAGATMLWRPRLRPYASVRQGQSLSLTLTDASCSVG</sequence>
<organism evidence="1 2">
    <name type="scientific">Trypanosoma rangeli</name>
    <dbReference type="NCBI Taxonomy" id="5698"/>
    <lineage>
        <taxon>Eukaryota</taxon>
        <taxon>Discoba</taxon>
        <taxon>Euglenozoa</taxon>
        <taxon>Kinetoplastea</taxon>
        <taxon>Metakinetoplastina</taxon>
        <taxon>Trypanosomatida</taxon>
        <taxon>Trypanosomatidae</taxon>
        <taxon>Trypanosoma</taxon>
        <taxon>Herpetosoma</taxon>
    </lineage>
</organism>
<dbReference type="VEuPathDB" id="TriTrypDB:TRSC58_04597"/>
<keyword evidence="2" id="KW-1185">Reference proteome</keyword>
<evidence type="ECO:0000313" key="1">
    <source>
        <dbReference type="EMBL" id="RNF04539.1"/>
    </source>
</evidence>
<dbReference type="RefSeq" id="XP_029238156.1">
    <property type="nucleotide sequence ID" value="XM_029382030.1"/>
</dbReference>